<dbReference type="Pfam" id="PF07690">
    <property type="entry name" value="MFS_1"/>
    <property type="match status" value="1"/>
</dbReference>
<dbReference type="InterPro" id="IPR004752">
    <property type="entry name" value="AmpG_permease/AT-1"/>
</dbReference>
<dbReference type="GO" id="GO:0022857">
    <property type="term" value="F:transmembrane transporter activity"/>
    <property type="evidence" value="ECO:0007669"/>
    <property type="project" value="InterPro"/>
</dbReference>
<dbReference type="CDD" id="cd17486">
    <property type="entry name" value="MFS_AmpG_like"/>
    <property type="match status" value="1"/>
</dbReference>
<evidence type="ECO:0000256" key="3">
    <source>
        <dbReference type="ARBA" id="ARBA00022692"/>
    </source>
</evidence>
<feature type="transmembrane region" description="Helical" evidence="6">
    <location>
        <begin position="97"/>
        <end position="115"/>
    </location>
</feature>
<evidence type="ECO:0000313" key="7">
    <source>
        <dbReference type="EMBL" id="SLM27655.1"/>
    </source>
</evidence>
<evidence type="ECO:0000313" key="8">
    <source>
        <dbReference type="Proteomes" id="UP000191931"/>
    </source>
</evidence>
<feature type="transmembrane region" description="Helical" evidence="6">
    <location>
        <begin position="394"/>
        <end position="415"/>
    </location>
</feature>
<dbReference type="RefSeq" id="WP_245809367.1">
    <property type="nucleotide sequence ID" value="NZ_LT828545.1"/>
</dbReference>
<protein>
    <submittedName>
        <fullName evidence="7">Protein AmpG</fullName>
    </submittedName>
</protein>
<accession>A0A1W1H5K4</accession>
<dbReference type="NCBIfam" id="TIGR00901">
    <property type="entry name" value="2A0125"/>
    <property type="match status" value="1"/>
</dbReference>
<feature type="transmembrane region" description="Helical" evidence="6">
    <location>
        <begin position="121"/>
        <end position="143"/>
    </location>
</feature>
<dbReference type="InterPro" id="IPR011701">
    <property type="entry name" value="MFS"/>
</dbReference>
<evidence type="ECO:0000256" key="6">
    <source>
        <dbReference type="SAM" id="Phobius"/>
    </source>
</evidence>
<dbReference type="AlphaFoldDB" id="A0A1W1H5K4"/>
<evidence type="ECO:0000256" key="4">
    <source>
        <dbReference type="ARBA" id="ARBA00022989"/>
    </source>
</evidence>
<reference evidence="7 8" key="1">
    <citation type="submission" date="2017-03" db="EMBL/GenBank/DDBJ databases">
        <authorList>
            <person name="Afonso C.L."/>
            <person name="Miller P.J."/>
            <person name="Scott M.A."/>
            <person name="Spackman E."/>
            <person name="Goraichik I."/>
            <person name="Dimitrov K.M."/>
            <person name="Suarez D.L."/>
            <person name="Swayne D.E."/>
        </authorList>
    </citation>
    <scope>NUCLEOTIDE SEQUENCE [LARGE SCALE GENOMIC DNA]</scope>
    <source>
        <strain evidence="7">PRJEB14757</strain>
    </source>
</reference>
<evidence type="ECO:0000256" key="1">
    <source>
        <dbReference type="ARBA" id="ARBA00004141"/>
    </source>
</evidence>
<dbReference type="PANTHER" id="PTHR12778:SF10">
    <property type="entry name" value="MAJOR FACILITATOR SUPERFAMILY DOMAIN-CONTAINING PROTEIN 3"/>
    <property type="match status" value="1"/>
</dbReference>
<gene>
    <name evidence="7" type="primary">ampG</name>
    <name evidence="7" type="ORF">MTBBW1_1060006</name>
</gene>
<dbReference type="GO" id="GO:0016020">
    <property type="term" value="C:membrane"/>
    <property type="evidence" value="ECO:0007669"/>
    <property type="project" value="UniProtKB-SubCell"/>
</dbReference>
<feature type="transmembrane region" description="Helical" evidence="6">
    <location>
        <begin position="330"/>
        <end position="355"/>
    </location>
</feature>
<name>A0A1W1H5K4_9BACT</name>
<dbReference type="Proteomes" id="UP000191931">
    <property type="component" value="Unassembled WGS sequence"/>
</dbReference>
<keyword evidence="5 6" id="KW-0472">Membrane</keyword>
<keyword evidence="2" id="KW-0813">Transport</keyword>
<dbReference type="EMBL" id="FWEV01000009">
    <property type="protein sequence ID" value="SLM27655.1"/>
    <property type="molecule type" value="Genomic_DNA"/>
</dbReference>
<evidence type="ECO:0000256" key="2">
    <source>
        <dbReference type="ARBA" id="ARBA00022448"/>
    </source>
</evidence>
<dbReference type="Gene3D" id="1.20.1250.20">
    <property type="entry name" value="MFS general substrate transporter like domains"/>
    <property type="match status" value="2"/>
</dbReference>
<feature type="transmembrane region" description="Helical" evidence="6">
    <location>
        <begin position="279"/>
        <end position="297"/>
    </location>
</feature>
<keyword evidence="3 6" id="KW-0812">Transmembrane</keyword>
<feature type="transmembrane region" description="Helical" evidence="6">
    <location>
        <begin position="238"/>
        <end position="259"/>
    </location>
</feature>
<evidence type="ECO:0000256" key="5">
    <source>
        <dbReference type="ARBA" id="ARBA00023136"/>
    </source>
</evidence>
<feature type="transmembrane region" description="Helical" evidence="6">
    <location>
        <begin position="30"/>
        <end position="53"/>
    </location>
</feature>
<keyword evidence="8" id="KW-1185">Reference proteome</keyword>
<feature type="transmembrane region" description="Helical" evidence="6">
    <location>
        <begin position="304"/>
        <end position="324"/>
    </location>
</feature>
<keyword evidence="4 6" id="KW-1133">Transmembrane helix</keyword>
<sequence>MEKDVKAAKNGFSMIVSAPMIKSILSRKMLVSLIMGFSCGVPLLLTISVLQAWMKREGVDLSVIGFFSLVGLPYTLKFLWAPIFDRFTLPFLGRRRGWLIVAQLLLMLSIIMLGFTNPGKAPWMVAFAAFLVTFFSASQDIVVDAYRREDLSDEELGLGSSMYIYGYRVGMLLASGGGLILADIIPFSVVYFLMAVSMIPGVITTIVTPEPPQVTGQPVNLYSAVIEPLKEYFSRKGAIMILLFILFYKIGDTMASAMTTPFYMDIGFTMTEIGTVVKLFGFWATLAGTFGGGILMLRMGINMSLWIFGILQAISTACFALLAMAGHSVPLLSCVIAFENISSGMGTAAYAAFMASMTDRRFTATQYALLSSLMGIPRVMASAPTGFFAKNMGWEGFFIVCTIAAVPGLVLLFFMQSAINR</sequence>
<dbReference type="InterPro" id="IPR036259">
    <property type="entry name" value="MFS_trans_sf"/>
</dbReference>
<dbReference type="STRING" id="1246637.MTBBW1_1060006"/>
<feature type="transmembrane region" description="Helical" evidence="6">
    <location>
        <begin position="59"/>
        <end position="76"/>
    </location>
</feature>
<comment type="subcellular location">
    <subcellularLocation>
        <location evidence="1">Membrane</location>
        <topology evidence="1">Multi-pass membrane protein</topology>
    </subcellularLocation>
</comment>
<dbReference type="PANTHER" id="PTHR12778">
    <property type="entry name" value="SOLUTE CARRIER FAMILY 33 ACETYL-COA TRANSPORTER -RELATED"/>
    <property type="match status" value="1"/>
</dbReference>
<proteinExistence type="predicted"/>
<organism evidence="7 8">
    <name type="scientific">Desulfamplus magnetovallimortis</name>
    <dbReference type="NCBI Taxonomy" id="1246637"/>
    <lineage>
        <taxon>Bacteria</taxon>
        <taxon>Pseudomonadati</taxon>
        <taxon>Thermodesulfobacteriota</taxon>
        <taxon>Desulfobacteria</taxon>
        <taxon>Desulfobacterales</taxon>
        <taxon>Desulfobacteraceae</taxon>
        <taxon>Desulfamplus</taxon>
    </lineage>
</organism>
<dbReference type="SUPFAM" id="SSF103473">
    <property type="entry name" value="MFS general substrate transporter"/>
    <property type="match status" value="1"/>
</dbReference>